<organism evidence="3 4">
    <name type="scientific">Scyliorhinus torazame</name>
    <name type="common">Cloudy catshark</name>
    <name type="synonym">Catulus torazame</name>
    <dbReference type="NCBI Taxonomy" id="75743"/>
    <lineage>
        <taxon>Eukaryota</taxon>
        <taxon>Metazoa</taxon>
        <taxon>Chordata</taxon>
        <taxon>Craniata</taxon>
        <taxon>Vertebrata</taxon>
        <taxon>Chondrichthyes</taxon>
        <taxon>Elasmobranchii</taxon>
        <taxon>Galeomorphii</taxon>
        <taxon>Galeoidea</taxon>
        <taxon>Carcharhiniformes</taxon>
        <taxon>Scyliorhinidae</taxon>
        <taxon>Scyliorhinus</taxon>
    </lineage>
</organism>
<dbReference type="STRING" id="75743.A0A401NIM9"/>
<reference evidence="3 4" key="1">
    <citation type="journal article" date="2018" name="Nat. Ecol. Evol.">
        <title>Shark genomes provide insights into elasmobranch evolution and the origin of vertebrates.</title>
        <authorList>
            <person name="Hara Y"/>
            <person name="Yamaguchi K"/>
            <person name="Onimaru K"/>
            <person name="Kadota M"/>
            <person name="Koyanagi M"/>
            <person name="Keeley SD"/>
            <person name="Tatsumi K"/>
            <person name="Tanaka K"/>
            <person name="Motone F"/>
            <person name="Kageyama Y"/>
            <person name="Nozu R"/>
            <person name="Adachi N"/>
            <person name="Nishimura O"/>
            <person name="Nakagawa R"/>
            <person name="Tanegashima C"/>
            <person name="Kiyatake I"/>
            <person name="Matsumoto R"/>
            <person name="Murakumo K"/>
            <person name="Nishida K"/>
            <person name="Terakita A"/>
            <person name="Kuratani S"/>
            <person name="Sato K"/>
            <person name="Hyodo S Kuraku.S."/>
        </authorList>
    </citation>
    <scope>NUCLEOTIDE SEQUENCE [LARGE SCALE GENOMIC DNA]</scope>
</reference>
<evidence type="ECO:0000256" key="1">
    <source>
        <dbReference type="SAM" id="MobiDB-lite"/>
    </source>
</evidence>
<gene>
    <name evidence="3" type="ORF">scyTo_0014216</name>
</gene>
<proteinExistence type="predicted"/>
<keyword evidence="4" id="KW-1185">Reference proteome</keyword>
<comment type="caution">
    <text evidence="3">The sequence shown here is derived from an EMBL/GenBank/DDBJ whole genome shotgun (WGS) entry which is preliminary data.</text>
</comment>
<dbReference type="CDD" id="cd02440">
    <property type="entry name" value="AdoMet_MTases"/>
    <property type="match status" value="1"/>
</dbReference>
<feature type="domain" description="Methyltransferase" evidence="2">
    <location>
        <begin position="115"/>
        <end position="156"/>
    </location>
</feature>
<evidence type="ECO:0000259" key="2">
    <source>
        <dbReference type="Pfam" id="PF13649"/>
    </source>
</evidence>
<name>A0A401NIM9_SCYTO</name>
<dbReference type="InterPro" id="IPR029063">
    <property type="entry name" value="SAM-dependent_MTases_sf"/>
</dbReference>
<evidence type="ECO:0000313" key="3">
    <source>
        <dbReference type="EMBL" id="GCB60715.1"/>
    </source>
</evidence>
<protein>
    <recommendedName>
        <fullName evidence="2">Methyltransferase domain-containing protein</fullName>
    </recommendedName>
</protein>
<dbReference type="InterPro" id="IPR041698">
    <property type="entry name" value="Methyltransf_25"/>
</dbReference>
<dbReference type="AlphaFoldDB" id="A0A401NIM9"/>
<dbReference type="OMA" id="NTWATRY"/>
<accession>A0A401NIM9</accession>
<dbReference type="Gene3D" id="3.40.50.150">
    <property type="entry name" value="Vaccinia Virus protein VP39"/>
    <property type="match status" value="1"/>
</dbReference>
<sequence length="184" mass="20532">MLGGVPDSNKEEPVNPRNPSLQTNNLLRKIDEQQRIIWKSTSFAIEMENSGIDVAAATKNLITLYEQMEAEKEVTYGIWAENYEKHMSVMGYQAPRLGVETVDSVYLGDRENALVLDVPCGTGLVADGLQKLGFKNFHGIDGSEQMLKIAESKGLYQRLTCWILTSDKPLLIETGNQQNLSQLI</sequence>
<dbReference type="Pfam" id="PF13649">
    <property type="entry name" value="Methyltransf_25"/>
    <property type="match status" value="1"/>
</dbReference>
<evidence type="ECO:0000313" key="4">
    <source>
        <dbReference type="Proteomes" id="UP000288216"/>
    </source>
</evidence>
<dbReference type="EMBL" id="BFAA01007550">
    <property type="protein sequence ID" value="GCB60715.1"/>
    <property type="molecule type" value="Genomic_DNA"/>
</dbReference>
<dbReference type="SUPFAM" id="SSF53335">
    <property type="entry name" value="S-adenosyl-L-methionine-dependent methyltransferases"/>
    <property type="match status" value="1"/>
</dbReference>
<feature type="region of interest" description="Disordered" evidence="1">
    <location>
        <begin position="1"/>
        <end position="25"/>
    </location>
</feature>
<dbReference type="Proteomes" id="UP000288216">
    <property type="component" value="Unassembled WGS sequence"/>
</dbReference>
<dbReference type="OrthoDB" id="3647at2759"/>